<dbReference type="Gene3D" id="2.50.20.10">
    <property type="entry name" value="Lipoprotein localisation LolA/LolB/LppX"/>
    <property type="match status" value="1"/>
</dbReference>
<sequence>MKISKRWLPAVITPAVIAATVIAVPLQANAVDLPDLTPQQVMLLMEEPITGFSGTVVKTTDLGLPALEMSSMVSEDMAQEMADKMPEGMEDFVPQVLESNLVTQAVELIAGTHKMRLYASEAGMRVQVLDPMSERDLIVSGNQFWIYDAKNATATTGEFELPTEAELDQAKAEAELKLDELSAELQLDLANPEAVADYLLAEAQKTSTISVGKDHMLAGRTAYQLIAEPKSEQSLIDSVVVSVDSETGMALDVKVYSIEQEEPAISIGFESISFETPDASLFNFTPPAGTTVQQLELPAELEELKTELEATKPTEAEIEAKKAELEAKYADVAKPELLGEGWDSVAYLPELPADLPLEMLENELFADLMTEVEGGRVFSTPVMNILLTDSGEVYAGSVKVEYLLEVAAR</sequence>
<dbReference type="AlphaFoldDB" id="A0A7D4PQ76"/>
<dbReference type="InterPro" id="IPR029046">
    <property type="entry name" value="LolA/LolB/LppX"/>
</dbReference>
<evidence type="ECO:0008006" key="5">
    <source>
        <dbReference type="Google" id="ProtNLM"/>
    </source>
</evidence>
<accession>A0A7D4PQ76</accession>
<dbReference type="Proteomes" id="UP000501003">
    <property type="component" value="Chromosome"/>
</dbReference>
<reference evidence="3 4" key="1">
    <citation type="submission" date="2020-05" db="EMBL/GenBank/DDBJ databases">
        <title>Aquirufa sp. strain 15G-AUS-rot a new Aquirufa species.</title>
        <authorList>
            <person name="Pitt A."/>
            <person name="Hahn M.W."/>
        </authorList>
    </citation>
    <scope>NUCLEOTIDE SEQUENCE [LARGE SCALE GENOMIC DNA]</scope>
    <source>
        <strain evidence="3 4">15G-AUS-rot</strain>
    </source>
</reference>
<evidence type="ECO:0000313" key="4">
    <source>
        <dbReference type="Proteomes" id="UP000501003"/>
    </source>
</evidence>
<keyword evidence="1" id="KW-0175">Coiled coil</keyword>
<feature type="signal peptide" evidence="2">
    <location>
        <begin position="1"/>
        <end position="30"/>
    </location>
</feature>
<gene>
    <name evidence="3" type="ORF">HRU87_01495</name>
</gene>
<protein>
    <recommendedName>
        <fullName evidence="5">DUF2092 domain-containing protein</fullName>
    </recommendedName>
</protein>
<dbReference type="PANTHER" id="PTHR37507:SF2">
    <property type="entry name" value="SPORULATION PROTEIN YDCC"/>
    <property type="match status" value="1"/>
</dbReference>
<keyword evidence="4" id="KW-1185">Reference proteome</keyword>
<dbReference type="EMBL" id="CP054056">
    <property type="protein sequence ID" value="QKJ24906.1"/>
    <property type="molecule type" value="Genomic_DNA"/>
</dbReference>
<evidence type="ECO:0000313" key="3">
    <source>
        <dbReference type="EMBL" id="QKJ24906.1"/>
    </source>
</evidence>
<dbReference type="SUPFAM" id="SSF89392">
    <property type="entry name" value="Prokaryotic lipoproteins and lipoprotein localization factors"/>
    <property type="match status" value="1"/>
</dbReference>
<dbReference type="RefSeq" id="WP_173493203.1">
    <property type="nucleotide sequence ID" value="NZ_CP054056.1"/>
</dbReference>
<dbReference type="InterPro" id="IPR052944">
    <property type="entry name" value="Sporulation_related"/>
</dbReference>
<organism evidence="3 4">
    <name type="scientific">Aquiluna borgnonia</name>
    <dbReference type="NCBI Taxonomy" id="2499157"/>
    <lineage>
        <taxon>Bacteria</taxon>
        <taxon>Bacillati</taxon>
        <taxon>Actinomycetota</taxon>
        <taxon>Actinomycetes</taxon>
        <taxon>Micrococcales</taxon>
        <taxon>Microbacteriaceae</taxon>
        <taxon>Luna cluster</taxon>
        <taxon>Luna-1 subcluster</taxon>
        <taxon>Aquiluna</taxon>
    </lineage>
</organism>
<dbReference type="KEGG" id="aqg:HRU87_01495"/>
<feature type="chain" id="PRO_5028975954" description="DUF2092 domain-containing protein" evidence="2">
    <location>
        <begin position="31"/>
        <end position="409"/>
    </location>
</feature>
<dbReference type="PANTHER" id="PTHR37507">
    <property type="entry name" value="SPORULATION PROTEIN YDCC"/>
    <property type="match status" value="1"/>
</dbReference>
<keyword evidence="2" id="KW-0732">Signal</keyword>
<proteinExistence type="predicted"/>
<evidence type="ECO:0000256" key="2">
    <source>
        <dbReference type="SAM" id="SignalP"/>
    </source>
</evidence>
<name>A0A7D4PQ76_9MICO</name>
<feature type="coiled-coil region" evidence="1">
    <location>
        <begin position="164"/>
        <end position="191"/>
    </location>
</feature>
<evidence type="ECO:0000256" key="1">
    <source>
        <dbReference type="SAM" id="Coils"/>
    </source>
</evidence>